<dbReference type="InterPro" id="IPR044929">
    <property type="entry name" value="DNA/RNA_non-sp_Endonuclease_sf"/>
</dbReference>
<protein>
    <recommendedName>
        <fullName evidence="3">DNA/RNA non-specific endonuclease</fullName>
    </recommendedName>
</protein>
<gene>
    <name evidence="1" type="ORF">ERS132406_01183</name>
</gene>
<accession>A0A0Z8W2P0</accession>
<sequence length="356" mass="41129">MNENDIIKRLGFENSSELADLLGIDIVFCDKNAYFKLGEKNNRGNANTNVLKRGWKVVLKGKNKSEAIERGKCKTPSKFPKGNVPKGKGRDWYFHRGHILGYTFHKYLKGYKYTPIVGENRSWTIEDINDPERNLTTQFSYANEIQGIIEREIESYLSANKDLTLEVKVVYKGGHDAYPIGTEIFYEVLTDHTSQNYQYGHYFIPNTDVGFEIPDTAEETYHDFYANGYKERYRQYFADSDRNEIELVEGKSVRRDGVFYLVPGIGIFNSLDNIEKLSDIDYETVSDFDLENIPYLNSKYYPVRKGRNPGIYFEYGGINGAFSQVDRICRPPKRTKILKEAMSRIPNSEGDGMNWI</sequence>
<dbReference type="Gene3D" id="3.40.570.10">
    <property type="entry name" value="Extracellular Endonuclease, subunit A"/>
    <property type="match status" value="1"/>
</dbReference>
<evidence type="ECO:0008006" key="3">
    <source>
        <dbReference type="Google" id="ProtNLM"/>
    </source>
</evidence>
<name>A0A0Z8W2P0_STRSU</name>
<dbReference type="AlphaFoldDB" id="A0A0Z8W2P0"/>
<organism evidence="1 2">
    <name type="scientific">Streptococcus suis</name>
    <dbReference type="NCBI Taxonomy" id="1307"/>
    <lineage>
        <taxon>Bacteria</taxon>
        <taxon>Bacillati</taxon>
        <taxon>Bacillota</taxon>
        <taxon>Bacilli</taxon>
        <taxon>Lactobacillales</taxon>
        <taxon>Streptococcaceae</taxon>
        <taxon>Streptococcus</taxon>
    </lineage>
</organism>
<reference evidence="1 2" key="1">
    <citation type="submission" date="2016-02" db="EMBL/GenBank/DDBJ databases">
        <authorList>
            <consortium name="Pathogen Informatics"/>
        </authorList>
    </citation>
    <scope>NUCLEOTIDE SEQUENCE [LARGE SCALE GENOMIC DNA]</scope>
    <source>
        <strain evidence="1 2">LSS44</strain>
    </source>
</reference>
<evidence type="ECO:0000313" key="2">
    <source>
        <dbReference type="Proteomes" id="UP000072083"/>
    </source>
</evidence>
<evidence type="ECO:0000313" key="1">
    <source>
        <dbReference type="EMBL" id="CYU95659.1"/>
    </source>
</evidence>
<proteinExistence type="predicted"/>
<dbReference type="RefSeq" id="WP_024401693.1">
    <property type="nucleotide sequence ID" value="NZ_CEEJ01000097.1"/>
</dbReference>
<dbReference type="Proteomes" id="UP000072083">
    <property type="component" value="Unassembled WGS sequence"/>
</dbReference>
<dbReference type="EMBL" id="FIGZ01000011">
    <property type="protein sequence ID" value="CYU95659.1"/>
    <property type="molecule type" value="Genomic_DNA"/>
</dbReference>